<evidence type="ECO:0000313" key="3">
    <source>
        <dbReference type="EMBL" id="CAD9546231.1"/>
    </source>
</evidence>
<evidence type="ECO:0000256" key="2">
    <source>
        <dbReference type="SAM" id="Phobius"/>
    </source>
</evidence>
<keyword evidence="2" id="KW-1133">Transmembrane helix</keyword>
<organism evidence="3">
    <name type="scientific">Zooxanthella nutricula</name>
    <dbReference type="NCBI Taxonomy" id="1333877"/>
    <lineage>
        <taxon>Eukaryota</taxon>
        <taxon>Sar</taxon>
        <taxon>Alveolata</taxon>
        <taxon>Dinophyceae</taxon>
        <taxon>Peridiniales</taxon>
        <taxon>Peridiniales incertae sedis</taxon>
        <taxon>Zooxanthella</taxon>
    </lineage>
</organism>
<feature type="transmembrane region" description="Helical" evidence="2">
    <location>
        <begin position="24"/>
        <end position="42"/>
    </location>
</feature>
<proteinExistence type="predicted"/>
<keyword evidence="2" id="KW-0472">Membrane</keyword>
<feature type="compositionally biased region" description="Acidic residues" evidence="1">
    <location>
        <begin position="359"/>
        <end position="374"/>
    </location>
</feature>
<keyword evidence="2" id="KW-0812">Transmembrane</keyword>
<accession>A0A7S2JGZ5</accession>
<dbReference type="AlphaFoldDB" id="A0A7S2JGZ5"/>
<dbReference type="EMBL" id="HBGW01027463">
    <property type="protein sequence ID" value="CAD9546231.1"/>
    <property type="molecule type" value="Transcribed_RNA"/>
</dbReference>
<sequence>MGAFALAVACVVLSLKKVPLLLSLALFATMAALAAVLWGFHIRRARTTPLSQEWRRFRDRVEETRAPRRCKRGPGRAVTCAQVKELHDFFRAHIRDRDMYYLCANIIKPLTQPYQLSFAEFVGPSCVCWFVSHFWGHCFRQFCESLHKHAETFGASSTWKEQSYWICTFSNNQWEVAEELGKGSWERSSFFLALHSGECAGTAMVLDERALPLRRAWCLFEVLQTLLLLKEHGGDFHGLQLCTLNGVLNEGQGGADMAVAVAEQLSTLCLRSAEASCEDDKVMIHRLVEGMPGGFDAVNGFVRAAIRGAVLRMQERFQEQCRGIVDVLDGQVPEDFGALQGQGLGRHANACGSNGDTTSDSDESLLEGTSSEDS</sequence>
<name>A0A7S2JGZ5_9DINO</name>
<evidence type="ECO:0000256" key="1">
    <source>
        <dbReference type="SAM" id="MobiDB-lite"/>
    </source>
</evidence>
<protein>
    <submittedName>
        <fullName evidence="3">Uncharacterized protein</fullName>
    </submittedName>
</protein>
<reference evidence="3" key="1">
    <citation type="submission" date="2021-01" db="EMBL/GenBank/DDBJ databases">
        <authorList>
            <person name="Corre E."/>
            <person name="Pelletier E."/>
            <person name="Niang G."/>
            <person name="Scheremetjew M."/>
            <person name="Finn R."/>
            <person name="Kale V."/>
            <person name="Holt S."/>
            <person name="Cochrane G."/>
            <person name="Meng A."/>
            <person name="Brown T."/>
            <person name="Cohen L."/>
        </authorList>
    </citation>
    <scope>NUCLEOTIDE SEQUENCE</scope>
    <source>
        <strain evidence="3">RCC3387</strain>
    </source>
</reference>
<gene>
    <name evidence="3" type="ORF">BRAN1462_LOCUS17489</name>
</gene>
<feature type="region of interest" description="Disordered" evidence="1">
    <location>
        <begin position="347"/>
        <end position="374"/>
    </location>
</feature>